<dbReference type="GO" id="GO:0043022">
    <property type="term" value="F:ribosome binding"/>
    <property type="evidence" value="ECO:0007669"/>
    <property type="project" value="TreeGrafter"/>
</dbReference>
<dbReference type="GO" id="GO:0008270">
    <property type="term" value="F:zinc ion binding"/>
    <property type="evidence" value="ECO:0007669"/>
    <property type="project" value="UniProtKB-KW"/>
</dbReference>
<dbReference type="PROSITE" id="PS50089">
    <property type="entry name" value="ZF_RING_2"/>
    <property type="match status" value="1"/>
</dbReference>
<keyword evidence="1" id="KW-0479">Metal-binding</keyword>
<dbReference type="InterPro" id="IPR044288">
    <property type="entry name" value="ZNF598/HEL2"/>
</dbReference>
<dbReference type="AlphaFoldDB" id="I2CQC8"/>
<evidence type="ECO:0000256" key="1">
    <source>
        <dbReference type="PROSITE-ProRule" id="PRU00175"/>
    </source>
</evidence>
<dbReference type="InterPro" id="IPR001841">
    <property type="entry name" value="Znf_RING"/>
</dbReference>
<evidence type="ECO:0000313" key="3">
    <source>
        <dbReference type="EMBL" id="AFJ69111.1"/>
    </source>
</evidence>
<accession>I2CQC8</accession>
<gene>
    <name evidence="3" type="ORF">NGATSA_2045100</name>
</gene>
<dbReference type="GO" id="GO:0061630">
    <property type="term" value="F:ubiquitin protein ligase activity"/>
    <property type="evidence" value="ECO:0007669"/>
    <property type="project" value="InterPro"/>
</dbReference>
<dbReference type="Gene3D" id="3.30.40.10">
    <property type="entry name" value="Zinc/RING finger domain, C3HC4 (zinc finger)"/>
    <property type="match status" value="1"/>
</dbReference>
<dbReference type="GO" id="GO:0072344">
    <property type="term" value="P:rescue of stalled ribosome"/>
    <property type="evidence" value="ECO:0007669"/>
    <property type="project" value="InterPro"/>
</dbReference>
<dbReference type="PANTHER" id="PTHR22938">
    <property type="entry name" value="ZINC FINGER PROTEIN 598"/>
    <property type="match status" value="1"/>
</dbReference>
<keyword evidence="1" id="KW-0862">Zinc</keyword>
<feature type="non-terminal residue" evidence="3">
    <location>
        <position position="1"/>
    </location>
</feature>
<dbReference type="Pfam" id="PF25447">
    <property type="entry name" value="RING_ZNF598"/>
    <property type="match status" value="1"/>
</dbReference>
<feature type="non-terminal residue" evidence="3">
    <location>
        <position position="114"/>
    </location>
</feature>
<name>I2CQC8_NANGC</name>
<dbReference type="PANTHER" id="PTHR22938:SF0">
    <property type="entry name" value="E3 UBIQUITIN-PROTEIN LIGASE ZNF598"/>
    <property type="match status" value="1"/>
</dbReference>
<keyword evidence="1" id="KW-0863">Zinc-finger</keyword>
<proteinExistence type="evidence at transcript level"/>
<reference evidence="3" key="1">
    <citation type="journal article" date="2012" name="Bioengineered">
        <title>Additional insights into the genome of the oleaginous model alga Nannochloropsis gaditana.</title>
        <authorList>
            <person name="Jinkerson R.E."/>
            <person name="Radakovits R."/>
            <person name="Posewitz M.C."/>
        </authorList>
    </citation>
    <scope>NUCLEOTIDE SEQUENCE</scope>
    <source>
        <strain evidence="3">CCMP526</strain>
    </source>
</reference>
<protein>
    <recommendedName>
        <fullName evidence="2">RING-type domain-containing protein</fullName>
    </recommendedName>
</protein>
<dbReference type="InterPro" id="IPR013083">
    <property type="entry name" value="Znf_RING/FYVE/PHD"/>
</dbReference>
<dbReference type="EMBL" id="JU974355">
    <property type="protein sequence ID" value="AFJ69111.1"/>
    <property type="molecule type" value="mRNA"/>
</dbReference>
<reference evidence="3" key="2">
    <citation type="journal article" date="2012" name="Nat. Commun.">
        <title>Draft genome sequence and genetic transformation of the oleaginous alga Nannochloropis gaditana.</title>
        <authorList>
            <person name="Radakovits R."/>
            <person name="Jinkerson R.E."/>
            <person name="Fuerstenberg S.I."/>
            <person name="Tae H."/>
            <person name="Settlage R.E."/>
            <person name="Boore J.L."/>
            <person name="Posewitz M.C."/>
        </authorList>
    </citation>
    <scope>NUCLEOTIDE SEQUENCE</scope>
    <source>
        <strain evidence="3">CCMP526</strain>
    </source>
</reference>
<dbReference type="SUPFAM" id="SSF57850">
    <property type="entry name" value="RING/U-box"/>
    <property type="match status" value="1"/>
</dbReference>
<evidence type="ECO:0000259" key="2">
    <source>
        <dbReference type="PROSITE" id="PS50089"/>
    </source>
</evidence>
<sequence>RGGEGLVASCVICAETFDSGKHRPAVGACDHGGICALCFMRLRLLMEDRACPLCKASLEHVYVFNGDATTMQPFASLNIWGTEAGPGYVYDERASMFMPRAFHRDVFAPMQGFR</sequence>
<feature type="domain" description="RING-type" evidence="2">
    <location>
        <begin position="10"/>
        <end position="55"/>
    </location>
</feature>
<dbReference type="GO" id="GO:0016567">
    <property type="term" value="P:protein ubiquitination"/>
    <property type="evidence" value="ECO:0007669"/>
    <property type="project" value="TreeGrafter"/>
</dbReference>
<organism evidence="3">
    <name type="scientific">Nannochloropsis gaditana (strain CCMP526)</name>
    <name type="common">Green microalga</name>
    <name type="synonym">Microchloropsis gaditana</name>
    <dbReference type="NCBI Taxonomy" id="1093141"/>
    <lineage>
        <taxon>Eukaryota</taxon>
        <taxon>Sar</taxon>
        <taxon>Stramenopiles</taxon>
        <taxon>Ochrophyta</taxon>
        <taxon>Eustigmatophyceae</taxon>
        <taxon>Eustigmatales</taxon>
        <taxon>Monodopsidaceae</taxon>
        <taxon>Nannochloropsis</taxon>
    </lineage>
</organism>